<dbReference type="Pfam" id="PF01833">
    <property type="entry name" value="TIG"/>
    <property type="match status" value="1"/>
</dbReference>
<protein>
    <recommendedName>
        <fullName evidence="1">IPT/TIG domain-containing protein</fullName>
    </recommendedName>
</protein>
<proteinExistence type="predicted"/>
<comment type="caution">
    <text evidence="2">The sequence shown here is derived from an EMBL/GenBank/DDBJ whole genome shotgun (WGS) entry which is preliminary data.</text>
</comment>
<sequence length="437" mass="48766">MKKSFVYFSLSLALFASCESKEDIALFPTVTNEYDASKGYELNAISPLYGGINTPFIVTGNFGDSLSQMKVYFGKKNAVLVRTNGSSILGLVPKLNAGKQQISVVCGKDSIVGDGVLFKYEQTKSLKTLAGAFGDEKYQDGDLNTARFKEVSNIATVKGNNSDNIIAVESWWNSRVSLVSPEDNQVVTLSTSHSFGTPAIDNTREKFYLVQHWADDRVVYSYSRTENYAEKNTGINISKNDMNGQIWSGAFRENDDNHLYYLDSNCNFCEVDLENLSYRIITLVGDKPSNFRDRCQMIYSKFHHCFFASFYQMAGIYKIYEDTDHTWRIEKYAGFNGNGANTGHRLKDAQFIEPYGLTVTSDGDIYVINRAGNFISRISGDQVEVVAGAPGQSGQVNSDSEPLDARFNSPQDIAVDSEDNFYIAGGWDRTIRKLSIE</sequence>
<accession>A0ABX4EG09</accession>
<dbReference type="InterPro" id="IPR011042">
    <property type="entry name" value="6-blade_b-propeller_TolB-like"/>
</dbReference>
<name>A0ABX4EG09_SEGBR</name>
<dbReference type="PANTHER" id="PTHR13833:SF71">
    <property type="entry name" value="NHL DOMAIN-CONTAINING PROTEIN"/>
    <property type="match status" value="1"/>
</dbReference>
<dbReference type="Gene3D" id="2.60.40.10">
    <property type="entry name" value="Immunoglobulins"/>
    <property type="match status" value="1"/>
</dbReference>
<keyword evidence="3" id="KW-1185">Reference proteome</keyword>
<feature type="domain" description="IPT/TIG" evidence="1">
    <location>
        <begin position="43"/>
        <end position="120"/>
    </location>
</feature>
<dbReference type="CDD" id="cd00603">
    <property type="entry name" value="IPT_PCSR"/>
    <property type="match status" value="1"/>
</dbReference>
<evidence type="ECO:0000313" key="2">
    <source>
        <dbReference type="EMBL" id="OYP53809.1"/>
    </source>
</evidence>
<dbReference type="Gene3D" id="2.120.10.30">
    <property type="entry name" value="TolB, C-terminal domain"/>
    <property type="match status" value="1"/>
</dbReference>
<dbReference type="InterPro" id="IPR002909">
    <property type="entry name" value="IPT_dom"/>
</dbReference>
<evidence type="ECO:0000259" key="1">
    <source>
        <dbReference type="Pfam" id="PF01833"/>
    </source>
</evidence>
<dbReference type="RefSeq" id="WP_074548910.1">
    <property type="nucleotide sequence ID" value="NZ_CP091802.1"/>
</dbReference>
<reference evidence="2 3" key="1">
    <citation type="submission" date="2017-08" db="EMBL/GenBank/DDBJ databases">
        <title>Comparative genomics of non-oral Prevotella species.</title>
        <authorList>
            <person name="Accetto T."/>
            <person name="Nograsek B."/>
            <person name="Avgustin G."/>
        </authorList>
    </citation>
    <scope>NUCLEOTIDE SEQUENCE [LARGE SCALE GENOMIC DNA]</scope>
    <source>
        <strain evidence="2 3">TC1-1</strain>
    </source>
</reference>
<dbReference type="PROSITE" id="PS51257">
    <property type="entry name" value="PROKAR_LIPOPROTEIN"/>
    <property type="match status" value="1"/>
</dbReference>
<dbReference type="EMBL" id="NPJF01000052">
    <property type="protein sequence ID" value="OYP53809.1"/>
    <property type="molecule type" value="Genomic_DNA"/>
</dbReference>
<gene>
    <name evidence="2" type="ORF">CIK91_10875</name>
</gene>
<dbReference type="Proteomes" id="UP000216189">
    <property type="component" value="Unassembled WGS sequence"/>
</dbReference>
<dbReference type="SUPFAM" id="SSF63825">
    <property type="entry name" value="YWTD domain"/>
    <property type="match status" value="1"/>
</dbReference>
<evidence type="ECO:0000313" key="3">
    <source>
        <dbReference type="Proteomes" id="UP000216189"/>
    </source>
</evidence>
<organism evidence="2 3">
    <name type="scientific">Segatella bryantii</name>
    <name type="common">Prevotella bryantii</name>
    <dbReference type="NCBI Taxonomy" id="77095"/>
    <lineage>
        <taxon>Bacteria</taxon>
        <taxon>Pseudomonadati</taxon>
        <taxon>Bacteroidota</taxon>
        <taxon>Bacteroidia</taxon>
        <taxon>Bacteroidales</taxon>
        <taxon>Prevotellaceae</taxon>
        <taxon>Segatella</taxon>
    </lineage>
</organism>
<dbReference type="PANTHER" id="PTHR13833">
    <property type="match status" value="1"/>
</dbReference>
<dbReference type="InterPro" id="IPR013783">
    <property type="entry name" value="Ig-like_fold"/>
</dbReference>